<gene>
    <name evidence="1" type="ORF">RsTaC01_0473</name>
</gene>
<proteinExistence type="predicted"/>
<dbReference type="Pfam" id="PF13177">
    <property type="entry name" value="DNA_pol3_delta2"/>
    <property type="match status" value="1"/>
</dbReference>
<dbReference type="KEGG" id="ptrh:RsTaC01_0473"/>
<dbReference type="InterPro" id="IPR027417">
    <property type="entry name" value="P-loop_NTPase"/>
</dbReference>
<dbReference type="SUPFAM" id="SSF52540">
    <property type="entry name" value="P-loop containing nucleoside triphosphate hydrolases"/>
    <property type="match status" value="1"/>
</dbReference>
<dbReference type="AlphaFoldDB" id="A0AA48IBW3"/>
<reference evidence="1" key="1">
    <citation type="journal article" date="2023" name="ISME J.">
        <title>Emergence of putative energy parasites within Clostridia revealed by genome analysis of a novel endosymbiotic clade.</title>
        <authorList>
            <person name="Takahashi K."/>
            <person name="Kuwahara H."/>
            <person name="Horikawa Y."/>
            <person name="Izawa K."/>
            <person name="Kato D."/>
            <person name="Inagaki T."/>
            <person name="Yuki M."/>
            <person name="Ohkuma M."/>
            <person name="Hongoh Y."/>
        </authorList>
    </citation>
    <scope>NUCLEOTIDE SEQUENCE</scope>
    <source>
        <strain evidence="1">RsTa-C01</strain>
    </source>
</reference>
<protein>
    <submittedName>
        <fullName evidence="1">DNA polymerase III subunit delta</fullName>
    </submittedName>
</protein>
<sequence length="254" mass="29728">MEKSLYELVLKDKLPHAFILESNNLREILEISKNIFGILISKINDRKLKNNIHPDFCLISSNKSKTLGIDIIREIKTQMAVLPSECSYRFFVITDGNLLTIQAQNALLKILEEPIKNNFLVILCKNSNFLLRTIISRVQVFSIKSKEKFIFDDNILEIANKIIKYIFSNQEFELVKLFEEENLKDRNCLKNIIKTLKNELKDILEKVSVFEILQKTEYLLEKNVNLNLLISWFCFNSSNTKFDEKNLINIVSFQ</sequence>
<dbReference type="Proteomes" id="UP001335720">
    <property type="component" value="Chromosome"/>
</dbReference>
<accession>A0AA48IBW3</accession>
<dbReference type="EMBL" id="AP027925">
    <property type="protein sequence ID" value="BED92645.1"/>
    <property type="molecule type" value="Genomic_DNA"/>
</dbReference>
<organism evidence="1">
    <name type="scientific">Candidatus Paraimprobicoccus trichonymphae</name>
    <dbReference type="NCBI Taxonomy" id="3033793"/>
    <lineage>
        <taxon>Bacteria</taxon>
        <taxon>Bacillati</taxon>
        <taxon>Bacillota</taxon>
        <taxon>Clostridia</taxon>
        <taxon>Candidatus Paraimprobicoccus</taxon>
    </lineage>
</organism>
<evidence type="ECO:0000313" key="1">
    <source>
        <dbReference type="EMBL" id="BED92645.1"/>
    </source>
</evidence>
<dbReference type="Gene3D" id="3.40.50.300">
    <property type="entry name" value="P-loop containing nucleotide triphosphate hydrolases"/>
    <property type="match status" value="1"/>
</dbReference>
<name>A0AA48IBW3_9FIRM</name>